<evidence type="ECO:0000256" key="2">
    <source>
        <dbReference type="ARBA" id="ARBA00022833"/>
    </source>
</evidence>
<gene>
    <name evidence="4" type="ORF">ABT272_41475</name>
</gene>
<comment type="caution">
    <text evidence="4">The sequence shown here is derived from an EMBL/GenBank/DDBJ whole genome shotgun (WGS) entry which is preliminary data.</text>
</comment>
<protein>
    <submittedName>
        <fullName evidence="4">Deaminase</fullName>
    </submittedName>
</protein>
<evidence type="ECO:0000313" key="5">
    <source>
        <dbReference type="Proteomes" id="UP001470023"/>
    </source>
</evidence>
<dbReference type="PROSITE" id="PS51747">
    <property type="entry name" value="CYT_DCMP_DEAMINASES_2"/>
    <property type="match status" value="1"/>
</dbReference>
<dbReference type="Pfam" id="PF00383">
    <property type="entry name" value="dCMP_cyt_deam_1"/>
    <property type="match status" value="1"/>
</dbReference>
<dbReference type="RefSeq" id="WP_352066007.1">
    <property type="nucleotide sequence ID" value="NZ_JBEPAZ010000084.1"/>
</dbReference>
<evidence type="ECO:0000313" key="4">
    <source>
        <dbReference type="EMBL" id="MER6434108.1"/>
    </source>
</evidence>
<dbReference type="PROSITE" id="PS00903">
    <property type="entry name" value="CYT_DCMP_DEAMINASES_1"/>
    <property type="match status" value="1"/>
</dbReference>
<proteinExistence type="predicted"/>
<reference evidence="4 5" key="1">
    <citation type="submission" date="2024-06" db="EMBL/GenBank/DDBJ databases">
        <title>The Natural Products Discovery Center: Release of the First 8490 Sequenced Strains for Exploring Actinobacteria Biosynthetic Diversity.</title>
        <authorList>
            <person name="Kalkreuter E."/>
            <person name="Kautsar S.A."/>
            <person name="Yang D."/>
            <person name="Bader C.D."/>
            <person name="Teijaro C.N."/>
            <person name="Fluegel L."/>
            <person name="Davis C.M."/>
            <person name="Simpson J.R."/>
            <person name="Lauterbach L."/>
            <person name="Steele A.D."/>
            <person name="Gui C."/>
            <person name="Meng S."/>
            <person name="Li G."/>
            <person name="Viehrig K."/>
            <person name="Ye F."/>
            <person name="Su P."/>
            <person name="Kiefer A.F."/>
            <person name="Nichols A."/>
            <person name="Cepeda A.J."/>
            <person name="Yan W."/>
            <person name="Fan B."/>
            <person name="Jiang Y."/>
            <person name="Adhikari A."/>
            <person name="Zheng C.-J."/>
            <person name="Schuster L."/>
            <person name="Cowan T.M."/>
            <person name="Smanski M.J."/>
            <person name="Chevrette M.G."/>
            <person name="De Carvalho L.P.S."/>
            <person name="Shen B."/>
        </authorList>
    </citation>
    <scope>NUCLEOTIDE SEQUENCE [LARGE SCALE GENOMIC DNA]</scope>
    <source>
        <strain evidence="4 5">NPDC001166</strain>
    </source>
</reference>
<keyword evidence="2" id="KW-0862">Zinc</keyword>
<name>A0ABV1UK44_9ACTN</name>
<dbReference type="SUPFAM" id="SSF53927">
    <property type="entry name" value="Cytidine deaminase-like"/>
    <property type="match status" value="1"/>
</dbReference>
<dbReference type="InterPro" id="IPR002125">
    <property type="entry name" value="CMP_dCMP_dom"/>
</dbReference>
<accession>A0ABV1UK44</accession>
<sequence length="133" mass="14883">MLILDVPPQRLSRTSFMQAALRQALRSNCRFPMGAILTQGNRVLASAPNKKRNSPMIDYRHSTFHAEEAVLRRVSNTEGATIYVARVNARRQPAMAKPCGRCQQAMLQAGVRRVFYTSHTGVVQGMVLLQDPM</sequence>
<organism evidence="4 5">
    <name type="scientific">Streptomyces sp. 900105245</name>
    <dbReference type="NCBI Taxonomy" id="3154379"/>
    <lineage>
        <taxon>Bacteria</taxon>
        <taxon>Bacillati</taxon>
        <taxon>Actinomycetota</taxon>
        <taxon>Actinomycetes</taxon>
        <taxon>Kitasatosporales</taxon>
        <taxon>Streptomycetaceae</taxon>
        <taxon>Streptomyces</taxon>
    </lineage>
</organism>
<keyword evidence="5" id="KW-1185">Reference proteome</keyword>
<feature type="domain" description="CMP/dCMP-type deaminase" evidence="3">
    <location>
        <begin position="11"/>
        <end position="133"/>
    </location>
</feature>
<keyword evidence="1" id="KW-0479">Metal-binding</keyword>
<evidence type="ECO:0000256" key="1">
    <source>
        <dbReference type="ARBA" id="ARBA00022723"/>
    </source>
</evidence>
<dbReference type="EMBL" id="JBEPAZ010000084">
    <property type="protein sequence ID" value="MER6434108.1"/>
    <property type="molecule type" value="Genomic_DNA"/>
</dbReference>
<dbReference type="InterPro" id="IPR016192">
    <property type="entry name" value="APOBEC/CMP_deaminase_Zn-bd"/>
</dbReference>
<dbReference type="InterPro" id="IPR016193">
    <property type="entry name" value="Cytidine_deaminase-like"/>
</dbReference>
<dbReference type="Proteomes" id="UP001470023">
    <property type="component" value="Unassembled WGS sequence"/>
</dbReference>
<evidence type="ECO:0000259" key="3">
    <source>
        <dbReference type="PROSITE" id="PS51747"/>
    </source>
</evidence>
<dbReference type="Gene3D" id="3.40.140.10">
    <property type="entry name" value="Cytidine Deaminase, domain 2"/>
    <property type="match status" value="1"/>
</dbReference>